<sequence>MNKIKEDECYEYYEALFESYKVSFKVEKNIKESIINLLMIEDLNDVDNLHLEYIRSFKLDIAMLEAFFKTDEGLDYITKWKKEHPGETFFYDEMMKTLKEDIRSALATLIECQKEGLKQINKDMSKEIFKGKNFLQ</sequence>
<dbReference type="RefSeq" id="WP_055256046.1">
    <property type="nucleotide sequence ID" value="NZ_CP081920.1"/>
</dbReference>
<evidence type="ECO:0000313" key="2">
    <source>
        <dbReference type="Proteomes" id="UP000095725"/>
    </source>
</evidence>
<evidence type="ECO:0000313" key="1">
    <source>
        <dbReference type="EMBL" id="CUP85445.1"/>
    </source>
</evidence>
<gene>
    <name evidence="1" type="ORF">ERS852558_01166</name>
</gene>
<reference evidence="1 2" key="1">
    <citation type="submission" date="2015-09" db="EMBL/GenBank/DDBJ databases">
        <authorList>
            <consortium name="Pathogen Informatics"/>
        </authorList>
    </citation>
    <scope>NUCLEOTIDE SEQUENCE [LARGE SCALE GENOMIC DNA]</scope>
    <source>
        <strain evidence="1 2">2789STDY5834946</strain>
    </source>
</reference>
<proteinExistence type="predicted"/>
<accession>A0A174RQJ6</accession>
<organism evidence="1 2">
    <name type="scientific">Bacteroides caccae</name>
    <dbReference type="NCBI Taxonomy" id="47678"/>
    <lineage>
        <taxon>Bacteria</taxon>
        <taxon>Pseudomonadati</taxon>
        <taxon>Bacteroidota</taxon>
        <taxon>Bacteroidia</taxon>
        <taxon>Bacteroidales</taxon>
        <taxon>Bacteroidaceae</taxon>
        <taxon>Bacteroides</taxon>
    </lineage>
</organism>
<protein>
    <submittedName>
        <fullName evidence="1">Uncharacterized protein</fullName>
    </submittedName>
</protein>
<dbReference type="EMBL" id="CZBL01000003">
    <property type="protein sequence ID" value="CUP85445.1"/>
    <property type="molecule type" value="Genomic_DNA"/>
</dbReference>
<dbReference type="Proteomes" id="UP000095725">
    <property type="component" value="Unassembled WGS sequence"/>
</dbReference>
<dbReference type="AlphaFoldDB" id="A0A174RQJ6"/>
<name>A0A174RQJ6_9BACE</name>